<evidence type="ECO:0000313" key="1">
    <source>
        <dbReference type="EMBL" id="VDO84657.1"/>
    </source>
</evidence>
<keyword evidence="2" id="KW-1185">Reference proteome</keyword>
<dbReference type="STRING" id="6186.A0A183JM84"/>
<dbReference type="EMBL" id="UZAK01004545">
    <property type="protein sequence ID" value="VDO84657.1"/>
    <property type="molecule type" value="Genomic_DNA"/>
</dbReference>
<gene>
    <name evidence="1" type="ORF">SCUD_LOCUS3816</name>
</gene>
<dbReference type="Gene3D" id="3.30.530.20">
    <property type="match status" value="1"/>
</dbReference>
<dbReference type="InterPro" id="IPR023393">
    <property type="entry name" value="START-like_dom_sf"/>
</dbReference>
<dbReference type="WBParaSite" id="SCUD_0000381601-mRNA-1">
    <property type="protein sequence ID" value="SCUD_0000381601-mRNA-1"/>
    <property type="gene ID" value="SCUD_0000381601"/>
</dbReference>
<accession>A0A183JM84</accession>
<evidence type="ECO:0000313" key="3">
    <source>
        <dbReference type="WBParaSite" id="SCUD_0000381601-mRNA-1"/>
    </source>
</evidence>
<sequence length="107" mass="11954">MTIVDQISDCVDLCELHLSSTYPQPKCILQLLRGIQYTLDDGSCAMLSESIWNSAFSSTNTTHSLTTLSTSQSINVLGHVYEDHVYIRPDNNGRGCRVYLLSRVDVK</sequence>
<dbReference type="SUPFAM" id="SSF55961">
    <property type="entry name" value="Bet v1-like"/>
    <property type="match status" value="1"/>
</dbReference>
<name>A0A183JM84_9TREM</name>
<protein>
    <submittedName>
        <fullName evidence="3">DUF3480 domain-containing protein</fullName>
    </submittedName>
</protein>
<proteinExistence type="predicted"/>
<organism evidence="3">
    <name type="scientific">Schistosoma curassoni</name>
    <dbReference type="NCBI Taxonomy" id="6186"/>
    <lineage>
        <taxon>Eukaryota</taxon>
        <taxon>Metazoa</taxon>
        <taxon>Spiralia</taxon>
        <taxon>Lophotrochozoa</taxon>
        <taxon>Platyhelminthes</taxon>
        <taxon>Trematoda</taxon>
        <taxon>Digenea</taxon>
        <taxon>Strigeidida</taxon>
        <taxon>Schistosomatoidea</taxon>
        <taxon>Schistosomatidae</taxon>
        <taxon>Schistosoma</taxon>
    </lineage>
</organism>
<dbReference type="AlphaFoldDB" id="A0A183JM84"/>
<evidence type="ECO:0000313" key="2">
    <source>
        <dbReference type="Proteomes" id="UP000279833"/>
    </source>
</evidence>
<dbReference type="Proteomes" id="UP000279833">
    <property type="component" value="Unassembled WGS sequence"/>
</dbReference>
<reference evidence="1 2" key="2">
    <citation type="submission" date="2018-11" db="EMBL/GenBank/DDBJ databases">
        <authorList>
            <consortium name="Pathogen Informatics"/>
        </authorList>
    </citation>
    <scope>NUCLEOTIDE SEQUENCE [LARGE SCALE GENOMIC DNA]</scope>
    <source>
        <strain evidence="1">Dakar</strain>
        <strain evidence="2">Dakar, Senegal</strain>
    </source>
</reference>
<reference evidence="3" key="1">
    <citation type="submission" date="2016-06" db="UniProtKB">
        <authorList>
            <consortium name="WormBaseParasite"/>
        </authorList>
    </citation>
    <scope>IDENTIFICATION</scope>
</reference>